<comment type="caution">
    <text evidence="2">The sequence shown here is derived from an EMBL/GenBank/DDBJ whole genome shotgun (WGS) entry which is preliminary data.</text>
</comment>
<evidence type="ECO:0000259" key="1">
    <source>
        <dbReference type="Pfam" id="PF03372"/>
    </source>
</evidence>
<dbReference type="Proteomes" id="UP001141552">
    <property type="component" value="Unassembled WGS sequence"/>
</dbReference>
<dbReference type="InterPro" id="IPR036691">
    <property type="entry name" value="Endo/exonu/phosph_ase_sf"/>
</dbReference>
<dbReference type="EMBL" id="JAKUCV010004688">
    <property type="protein sequence ID" value="KAJ4834508.1"/>
    <property type="molecule type" value="Genomic_DNA"/>
</dbReference>
<evidence type="ECO:0000313" key="3">
    <source>
        <dbReference type="Proteomes" id="UP001141552"/>
    </source>
</evidence>
<dbReference type="PANTHER" id="PTHR35218">
    <property type="entry name" value="RNASE H DOMAIN-CONTAINING PROTEIN"/>
    <property type="match status" value="1"/>
</dbReference>
<dbReference type="Pfam" id="PF03372">
    <property type="entry name" value="Exo_endo_phos"/>
    <property type="match status" value="1"/>
</dbReference>
<feature type="domain" description="Endonuclease/exonuclease/phosphatase" evidence="1">
    <location>
        <begin position="5"/>
        <end position="225"/>
    </location>
</feature>
<keyword evidence="3" id="KW-1185">Reference proteome</keyword>
<dbReference type="InterPro" id="IPR005135">
    <property type="entry name" value="Endo/exonuclease/phosphatase"/>
</dbReference>
<sequence>MIKLLSWNCRGPGSREFFQSFKDLCSLNKPDVVFLFELRISRAKAARVSMSLGFNSTVRRDPVGFSGGIWVLWHSNRVQLSQVAAHAQCLTFQCSLRSGVRWFVSAVYGHPNAMLRSLLWSHLNALTLPSGSPWMLVGDFNDYAFSSEVLGGVFSAARARTFNDRLNGLDLLDLGFSGPSFTWVRTVRGRRVQQRRLDRAVANSEWRVLFPEASVIHLTRTYSDHHPLLVNLSGETTVPSVRPFRFEAIWLSHPSYGKVVMESWRHNPSEFEQWLTGVQATSQRFNKEVFGNLFRRKRHLLGRLGGIQAALAVAPSSALASLEAALLGEYRSVLAQEELFWYQKSRQQWIA</sequence>
<proteinExistence type="predicted"/>
<dbReference type="Gene3D" id="3.60.10.10">
    <property type="entry name" value="Endonuclease/exonuclease/phosphatase"/>
    <property type="match status" value="1"/>
</dbReference>
<protein>
    <recommendedName>
        <fullName evidence="1">Endonuclease/exonuclease/phosphatase domain-containing protein</fullName>
    </recommendedName>
</protein>
<gene>
    <name evidence="2" type="ORF">Tsubulata_049656</name>
</gene>
<reference evidence="2" key="2">
    <citation type="journal article" date="2023" name="Plants (Basel)">
        <title>Annotation of the Turnera subulata (Passifloraceae) Draft Genome Reveals the S-Locus Evolved after the Divergence of Turneroideae from Passifloroideae in a Stepwise Manner.</title>
        <authorList>
            <person name="Henning P.M."/>
            <person name="Roalson E.H."/>
            <person name="Mir W."/>
            <person name="McCubbin A.G."/>
            <person name="Shore J.S."/>
        </authorList>
    </citation>
    <scope>NUCLEOTIDE SEQUENCE</scope>
    <source>
        <strain evidence="2">F60SS</strain>
    </source>
</reference>
<dbReference type="SUPFAM" id="SSF56219">
    <property type="entry name" value="DNase I-like"/>
    <property type="match status" value="1"/>
</dbReference>
<dbReference type="OrthoDB" id="1113909at2759"/>
<reference evidence="2" key="1">
    <citation type="submission" date="2022-02" db="EMBL/GenBank/DDBJ databases">
        <authorList>
            <person name="Henning P.M."/>
            <person name="McCubbin A.G."/>
            <person name="Shore J.S."/>
        </authorList>
    </citation>
    <scope>NUCLEOTIDE SEQUENCE</scope>
    <source>
        <strain evidence="2">F60SS</strain>
        <tissue evidence="2">Leaves</tissue>
    </source>
</reference>
<dbReference type="GO" id="GO:0003824">
    <property type="term" value="F:catalytic activity"/>
    <property type="evidence" value="ECO:0007669"/>
    <property type="project" value="InterPro"/>
</dbReference>
<dbReference type="AlphaFoldDB" id="A0A9Q0JAI7"/>
<dbReference type="PANTHER" id="PTHR35218:SF9">
    <property type="entry name" value="ENDONUCLEASE_EXONUCLEASE_PHOSPHATASE DOMAIN-CONTAINING PROTEIN"/>
    <property type="match status" value="1"/>
</dbReference>
<accession>A0A9Q0JAI7</accession>
<name>A0A9Q0JAI7_9ROSI</name>
<evidence type="ECO:0000313" key="2">
    <source>
        <dbReference type="EMBL" id="KAJ4834508.1"/>
    </source>
</evidence>
<organism evidence="2 3">
    <name type="scientific">Turnera subulata</name>
    <dbReference type="NCBI Taxonomy" id="218843"/>
    <lineage>
        <taxon>Eukaryota</taxon>
        <taxon>Viridiplantae</taxon>
        <taxon>Streptophyta</taxon>
        <taxon>Embryophyta</taxon>
        <taxon>Tracheophyta</taxon>
        <taxon>Spermatophyta</taxon>
        <taxon>Magnoliopsida</taxon>
        <taxon>eudicotyledons</taxon>
        <taxon>Gunneridae</taxon>
        <taxon>Pentapetalae</taxon>
        <taxon>rosids</taxon>
        <taxon>fabids</taxon>
        <taxon>Malpighiales</taxon>
        <taxon>Passifloraceae</taxon>
        <taxon>Turnera</taxon>
    </lineage>
</organism>